<keyword evidence="4" id="KW-1185">Reference proteome</keyword>
<organism evidence="3 4">
    <name type="scientific">Euplotes crassus</name>
    <dbReference type="NCBI Taxonomy" id="5936"/>
    <lineage>
        <taxon>Eukaryota</taxon>
        <taxon>Sar</taxon>
        <taxon>Alveolata</taxon>
        <taxon>Ciliophora</taxon>
        <taxon>Intramacronucleata</taxon>
        <taxon>Spirotrichea</taxon>
        <taxon>Hypotrichia</taxon>
        <taxon>Euplotida</taxon>
        <taxon>Euplotidae</taxon>
        <taxon>Moneuplotes</taxon>
    </lineage>
</organism>
<comment type="caution">
    <text evidence="3">The sequence shown here is derived from an EMBL/GenBank/DDBJ whole genome shotgun (WGS) entry which is preliminary data.</text>
</comment>
<protein>
    <submittedName>
        <fullName evidence="3">Uncharacterized protein</fullName>
    </submittedName>
</protein>
<dbReference type="EMBL" id="CAMPGE010014017">
    <property type="protein sequence ID" value="CAI2372717.1"/>
    <property type="molecule type" value="Genomic_DNA"/>
</dbReference>
<feature type="chain" id="PRO_5042130743" evidence="2">
    <location>
        <begin position="24"/>
        <end position="111"/>
    </location>
</feature>
<reference evidence="3" key="1">
    <citation type="submission" date="2023-07" db="EMBL/GenBank/DDBJ databases">
        <authorList>
            <consortium name="AG Swart"/>
            <person name="Singh M."/>
            <person name="Singh A."/>
            <person name="Seah K."/>
            <person name="Emmerich C."/>
        </authorList>
    </citation>
    <scope>NUCLEOTIDE SEQUENCE</scope>
    <source>
        <strain evidence="3">DP1</strain>
    </source>
</reference>
<keyword evidence="1" id="KW-0812">Transmembrane</keyword>
<evidence type="ECO:0000313" key="4">
    <source>
        <dbReference type="Proteomes" id="UP001295684"/>
    </source>
</evidence>
<feature type="transmembrane region" description="Helical" evidence="1">
    <location>
        <begin position="79"/>
        <end position="99"/>
    </location>
</feature>
<evidence type="ECO:0000256" key="1">
    <source>
        <dbReference type="SAM" id="Phobius"/>
    </source>
</evidence>
<keyword evidence="1" id="KW-1133">Transmembrane helix</keyword>
<keyword evidence="1" id="KW-0472">Membrane</keyword>
<keyword evidence="2" id="KW-0732">Signal</keyword>
<gene>
    <name evidence="3" type="ORF">ECRASSUSDP1_LOCUS14049</name>
</gene>
<name>A0AAD1XHD6_EUPCR</name>
<dbReference type="AlphaFoldDB" id="A0AAD1XHD6"/>
<evidence type="ECO:0000256" key="2">
    <source>
        <dbReference type="SAM" id="SignalP"/>
    </source>
</evidence>
<proteinExistence type="predicted"/>
<dbReference type="Proteomes" id="UP001295684">
    <property type="component" value="Unassembled WGS sequence"/>
</dbReference>
<accession>A0AAD1XHD6</accession>
<evidence type="ECO:0000313" key="3">
    <source>
        <dbReference type="EMBL" id="CAI2372717.1"/>
    </source>
</evidence>
<feature type="signal peptide" evidence="2">
    <location>
        <begin position="1"/>
        <end position="23"/>
    </location>
</feature>
<sequence length="111" mass="12482">MILLNSLSLMVKLLNEIFCCTFGTILINSAKYPLIGFKINPCSITRCSTDRGKLVVTKLAVVLFLGGKRWRVNWFNSGIAVYFIFFINLFSLGIIRFIIKDAGLLGNLKKC</sequence>